<comment type="caution">
    <text evidence="1">The sequence shown here is derived from an EMBL/GenBank/DDBJ whole genome shotgun (WGS) entry which is preliminary data.</text>
</comment>
<organism evidence="1 2">
    <name type="scientific">Microthlaspi erraticum</name>
    <dbReference type="NCBI Taxonomy" id="1685480"/>
    <lineage>
        <taxon>Eukaryota</taxon>
        <taxon>Viridiplantae</taxon>
        <taxon>Streptophyta</taxon>
        <taxon>Embryophyta</taxon>
        <taxon>Tracheophyta</taxon>
        <taxon>Spermatophyta</taxon>
        <taxon>Magnoliopsida</taxon>
        <taxon>eudicotyledons</taxon>
        <taxon>Gunneridae</taxon>
        <taxon>Pentapetalae</taxon>
        <taxon>rosids</taxon>
        <taxon>malvids</taxon>
        <taxon>Brassicales</taxon>
        <taxon>Brassicaceae</taxon>
        <taxon>Coluteocarpeae</taxon>
        <taxon>Microthlaspi</taxon>
    </lineage>
</organism>
<dbReference type="EMBL" id="CACVBM020000110">
    <property type="protein sequence ID" value="CAA7014360.1"/>
    <property type="molecule type" value="Genomic_DNA"/>
</dbReference>
<keyword evidence="2" id="KW-1185">Reference proteome</keyword>
<evidence type="ECO:0000313" key="2">
    <source>
        <dbReference type="Proteomes" id="UP000467841"/>
    </source>
</evidence>
<proteinExistence type="predicted"/>
<accession>A0A6D2HL99</accession>
<dbReference type="AlphaFoldDB" id="A0A6D2HL99"/>
<dbReference type="Proteomes" id="UP000467841">
    <property type="component" value="Unassembled WGS sequence"/>
</dbReference>
<gene>
    <name evidence="1" type="ORF">MERR_LOCUS1594</name>
</gene>
<name>A0A6D2HL99_9BRAS</name>
<protein>
    <submittedName>
        <fullName evidence="1">Uncharacterized protein</fullName>
    </submittedName>
</protein>
<sequence>MPLLHADCFGERLLRLQPHPSQLLYGYVGMRGTFCQWPFTGGPSLYLTRQVFRKISAPLEPELPTNELLQP</sequence>
<reference evidence="1" key="1">
    <citation type="submission" date="2020-01" db="EMBL/GenBank/DDBJ databases">
        <authorList>
            <person name="Mishra B."/>
        </authorList>
    </citation>
    <scope>NUCLEOTIDE SEQUENCE [LARGE SCALE GENOMIC DNA]</scope>
</reference>
<evidence type="ECO:0000313" key="1">
    <source>
        <dbReference type="EMBL" id="CAA7014360.1"/>
    </source>
</evidence>